<evidence type="ECO:0000259" key="1">
    <source>
        <dbReference type="Pfam" id="PF06547"/>
    </source>
</evidence>
<accession>A0A8J6D7H7</accession>
<dbReference type="Proteomes" id="UP000701853">
    <property type="component" value="Chromosome 3"/>
</dbReference>
<dbReference type="Pfam" id="PF06547">
    <property type="entry name" value="DUF1117"/>
    <property type="match status" value="1"/>
</dbReference>
<name>A0A8J6D7H7_9ROSI</name>
<keyword evidence="3" id="KW-1185">Reference proteome</keyword>
<dbReference type="InterPro" id="IPR010543">
    <property type="entry name" value="DUF1117"/>
</dbReference>
<feature type="domain" description="DUF1117" evidence="1">
    <location>
        <begin position="151"/>
        <end position="230"/>
    </location>
</feature>
<gene>
    <name evidence="2" type="ORF">CXB51_004975</name>
</gene>
<dbReference type="OrthoDB" id="990180at2759"/>
<dbReference type="EMBL" id="JAHUZN010000003">
    <property type="protein sequence ID" value="KAG8498534.1"/>
    <property type="molecule type" value="Genomic_DNA"/>
</dbReference>
<sequence>MKPTSTINCVTRSARINSNWGPKFIKFLDIICTIPTVYSNGFNYAIRTLFSTTNYPPQLMAIKEPKLDICANYLFKFGCDFSCANYLEVTQCRFRSIQVEGPKFITFLSVIYTIPTTYSHGFNYEFCALFSTTNCTLPLMVMKEPKSDILIGLIVWRLHDGGFAINKFPREIKGGGENRDCPMVYTRWAMVLVVEGCHKSQGNKLRQRGGVLRTFLGTFFGGFNGSSSSNSRLLSM</sequence>
<dbReference type="AlphaFoldDB" id="A0A8J6D7H7"/>
<organism evidence="2 3">
    <name type="scientific">Gossypium anomalum</name>
    <dbReference type="NCBI Taxonomy" id="47600"/>
    <lineage>
        <taxon>Eukaryota</taxon>
        <taxon>Viridiplantae</taxon>
        <taxon>Streptophyta</taxon>
        <taxon>Embryophyta</taxon>
        <taxon>Tracheophyta</taxon>
        <taxon>Spermatophyta</taxon>
        <taxon>Magnoliopsida</taxon>
        <taxon>eudicotyledons</taxon>
        <taxon>Gunneridae</taxon>
        <taxon>Pentapetalae</taxon>
        <taxon>rosids</taxon>
        <taxon>malvids</taxon>
        <taxon>Malvales</taxon>
        <taxon>Malvaceae</taxon>
        <taxon>Malvoideae</taxon>
        <taxon>Gossypium</taxon>
    </lineage>
</organism>
<evidence type="ECO:0000313" key="3">
    <source>
        <dbReference type="Proteomes" id="UP000701853"/>
    </source>
</evidence>
<protein>
    <recommendedName>
        <fullName evidence="1">DUF1117 domain-containing protein</fullName>
    </recommendedName>
</protein>
<reference evidence="2 3" key="1">
    <citation type="journal article" date="2021" name="bioRxiv">
        <title>The Gossypium anomalum genome as a resource for cotton improvement and evolutionary analysis of hybrid incompatibility.</title>
        <authorList>
            <person name="Grover C.E."/>
            <person name="Yuan D."/>
            <person name="Arick M.A."/>
            <person name="Miller E.R."/>
            <person name="Hu G."/>
            <person name="Peterson D.G."/>
            <person name="Wendel J.F."/>
            <person name="Udall J.A."/>
        </authorList>
    </citation>
    <scope>NUCLEOTIDE SEQUENCE [LARGE SCALE GENOMIC DNA]</scope>
    <source>
        <strain evidence="2">JFW-Udall</strain>
        <tissue evidence="2">Leaf</tissue>
    </source>
</reference>
<proteinExistence type="predicted"/>
<evidence type="ECO:0000313" key="2">
    <source>
        <dbReference type="EMBL" id="KAG8498534.1"/>
    </source>
</evidence>
<comment type="caution">
    <text evidence="2">The sequence shown here is derived from an EMBL/GenBank/DDBJ whole genome shotgun (WGS) entry which is preliminary data.</text>
</comment>